<accession>A0ABY6C846</accession>
<evidence type="ECO:0000313" key="1">
    <source>
        <dbReference type="EMBL" id="UXI83159.1"/>
    </source>
</evidence>
<protein>
    <submittedName>
        <fullName evidence="1">2-C-methyl-D-erythritol 2,4-cyclodiphosphate synthase</fullName>
    </submittedName>
</protein>
<dbReference type="Proteomes" id="UP001064390">
    <property type="component" value="Chromosome"/>
</dbReference>
<feature type="non-terminal residue" evidence="1">
    <location>
        <position position="41"/>
    </location>
</feature>
<name>A0ABY6C846_9ACTN</name>
<organism evidence="1 2">
    <name type="scientific">Streptomyces vinaceusdrappus</name>
    <dbReference type="NCBI Taxonomy" id="67376"/>
    <lineage>
        <taxon>Bacteria</taxon>
        <taxon>Bacillati</taxon>
        <taxon>Actinomycetota</taxon>
        <taxon>Actinomycetes</taxon>
        <taxon>Kitasatosporales</taxon>
        <taxon>Streptomycetaceae</taxon>
        <taxon>Streptomyces</taxon>
        <taxon>Streptomyces rochei group</taxon>
    </lineage>
</organism>
<dbReference type="SUPFAM" id="SSF69765">
    <property type="entry name" value="IpsF-like"/>
    <property type="match status" value="1"/>
</dbReference>
<gene>
    <name evidence="1" type="ORF">N6Q81_16010</name>
</gene>
<dbReference type="Gene3D" id="3.30.1330.50">
    <property type="entry name" value="2-C-methyl-D-erythritol 2,4-cyclodiphosphate synthase"/>
    <property type="match status" value="1"/>
</dbReference>
<dbReference type="InterPro" id="IPR036571">
    <property type="entry name" value="MECDP_synthase_sf"/>
</dbReference>
<evidence type="ECO:0000313" key="2">
    <source>
        <dbReference type="Proteomes" id="UP001064390"/>
    </source>
</evidence>
<reference evidence="1" key="1">
    <citation type="submission" date="2022-09" db="EMBL/GenBank/DDBJ databases">
        <title>Streptomyces vinaceusdrappus strain AC-40.</title>
        <authorList>
            <person name="Sedeek A.M."/>
            <person name="Salah I."/>
            <person name="Kamel H.L."/>
            <person name="Soltan M.A."/>
            <person name="Elsayed T.R."/>
        </authorList>
    </citation>
    <scope>NUCLEOTIDE SEQUENCE</scope>
    <source>
        <strain evidence="1">AC-40</strain>
    </source>
</reference>
<sequence length="41" mass="4317">MGSEADGSAGVVLPRVGIGTDIHAFEDGRELWCAGLKWEGE</sequence>
<proteinExistence type="predicted"/>
<keyword evidence="2" id="KW-1185">Reference proteome</keyword>
<dbReference type="EMBL" id="CP104697">
    <property type="protein sequence ID" value="UXI83159.1"/>
    <property type="molecule type" value="Genomic_DNA"/>
</dbReference>